<feature type="region of interest" description="Disordered" evidence="1">
    <location>
        <begin position="127"/>
        <end position="158"/>
    </location>
</feature>
<protein>
    <submittedName>
        <fullName evidence="2">Uncharacterized protein</fullName>
    </submittedName>
</protein>
<proteinExistence type="predicted"/>
<gene>
    <name evidence="2" type="ORF">CYMTET_6719</name>
</gene>
<feature type="compositionally biased region" description="Basic and acidic residues" evidence="1">
    <location>
        <begin position="8"/>
        <end position="17"/>
    </location>
</feature>
<sequence>MGTGTDCFHSEPADVRGKVGGGGSRDLVEAVLGGKSVKMRAASAVKRETASSIPGRKSPHHPSGTARGGGRTCGPVGGSGIEESPKGPHVRPPPLAVPEGWCGLFLPGIEDAVSLFTADAARIFTDLPPRTASTRSREPPPPTLPLTSAGSLWKQSVG</sequence>
<organism evidence="2 3">
    <name type="scientific">Cymbomonas tetramitiformis</name>
    <dbReference type="NCBI Taxonomy" id="36881"/>
    <lineage>
        <taxon>Eukaryota</taxon>
        <taxon>Viridiplantae</taxon>
        <taxon>Chlorophyta</taxon>
        <taxon>Pyramimonadophyceae</taxon>
        <taxon>Pyramimonadales</taxon>
        <taxon>Pyramimonadaceae</taxon>
        <taxon>Cymbomonas</taxon>
    </lineage>
</organism>
<keyword evidence="3" id="KW-1185">Reference proteome</keyword>
<feature type="region of interest" description="Disordered" evidence="1">
    <location>
        <begin position="1"/>
        <end position="24"/>
    </location>
</feature>
<dbReference type="AlphaFoldDB" id="A0AAE0GWW1"/>
<evidence type="ECO:0000256" key="1">
    <source>
        <dbReference type="SAM" id="MobiDB-lite"/>
    </source>
</evidence>
<dbReference type="EMBL" id="LGRX02001697">
    <property type="protein sequence ID" value="KAK3285687.1"/>
    <property type="molecule type" value="Genomic_DNA"/>
</dbReference>
<feature type="compositionally biased region" description="Polar residues" evidence="1">
    <location>
        <begin position="145"/>
        <end position="158"/>
    </location>
</feature>
<feature type="region of interest" description="Disordered" evidence="1">
    <location>
        <begin position="40"/>
        <end position="97"/>
    </location>
</feature>
<reference evidence="2 3" key="1">
    <citation type="journal article" date="2015" name="Genome Biol. Evol.">
        <title>Comparative Genomics of a Bacterivorous Green Alga Reveals Evolutionary Causalities and Consequences of Phago-Mixotrophic Mode of Nutrition.</title>
        <authorList>
            <person name="Burns J.A."/>
            <person name="Paasch A."/>
            <person name="Narechania A."/>
            <person name="Kim E."/>
        </authorList>
    </citation>
    <scope>NUCLEOTIDE SEQUENCE [LARGE SCALE GENOMIC DNA]</scope>
    <source>
        <strain evidence="2 3">PLY_AMNH</strain>
    </source>
</reference>
<dbReference type="Proteomes" id="UP001190700">
    <property type="component" value="Unassembled WGS sequence"/>
</dbReference>
<name>A0AAE0GWW1_9CHLO</name>
<accession>A0AAE0GWW1</accession>
<feature type="compositionally biased region" description="Gly residues" evidence="1">
    <location>
        <begin position="66"/>
        <end position="80"/>
    </location>
</feature>
<evidence type="ECO:0000313" key="3">
    <source>
        <dbReference type="Proteomes" id="UP001190700"/>
    </source>
</evidence>
<comment type="caution">
    <text evidence="2">The sequence shown here is derived from an EMBL/GenBank/DDBJ whole genome shotgun (WGS) entry which is preliminary data.</text>
</comment>
<evidence type="ECO:0000313" key="2">
    <source>
        <dbReference type="EMBL" id="KAK3285687.1"/>
    </source>
</evidence>